<keyword evidence="3" id="KW-1185">Reference proteome</keyword>
<comment type="caution">
    <text evidence="2">The sequence shown here is derived from an EMBL/GenBank/DDBJ whole genome shotgun (WGS) entry which is preliminary data.</text>
</comment>
<feature type="compositionally biased region" description="Low complexity" evidence="1">
    <location>
        <begin position="8"/>
        <end position="30"/>
    </location>
</feature>
<feature type="region of interest" description="Disordered" evidence="1">
    <location>
        <begin position="1"/>
        <end position="31"/>
    </location>
</feature>
<evidence type="ECO:0000313" key="2">
    <source>
        <dbReference type="EMBL" id="TYJ51286.1"/>
    </source>
</evidence>
<evidence type="ECO:0000256" key="1">
    <source>
        <dbReference type="SAM" id="MobiDB-lite"/>
    </source>
</evidence>
<gene>
    <name evidence="2" type="ORF">B9479_008148</name>
</gene>
<dbReference type="EMBL" id="NIDF01000288">
    <property type="protein sequence ID" value="TYJ51286.1"/>
    <property type="molecule type" value="Genomic_DNA"/>
</dbReference>
<proteinExistence type="predicted"/>
<dbReference type="Proteomes" id="UP000322245">
    <property type="component" value="Unassembled WGS sequence"/>
</dbReference>
<name>A0A5D3ANQ8_9TREE</name>
<accession>A0A5D3ANQ8</accession>
<evidence type="ECO:0000313" key="3">
    <source>
        <dbReference type="Proteomes" id="UP000322245"/>
    </source>
</evidence>
<organism evidence="2 3">
    <name type="scientific">Cryptococcus floricola</name>
    <dbReference type="NCBI Taxonomy" id="2591691"/>
    <lineage>
        <taxon>Eukaryota</taxon>
        <taxon>Fungi</taxon>
        <taxon>Dikarya</taxon>
        <taxon>Basidiomycota</taxon>
        <taxon>Agaricomycotina</taxon>
        <taxon>Tremellomycetes</taxon>
        <taxon>Tremellales</taxon>
        <taxon>Cryptococcaceae</taxon>
        <taxon>Cryptococcus</taxon>
    </lineage>
</organism>
<dbReference type="AlphaFoldDB" id="A0A5D3ANQ8"/>
<sequence>MPEEENYTRSTDTQSATAASAASAATERSTIPTHASRIVTSFIATLDKDDSTSPYSKEERILLREQSRGNIKRDLFQAVSATLTAENSRLESTGKTAGSMDNVVFTPSTIVAGGVGNLLVEGNLHGEGWQGN</sequence>
<reference evidence="2 3" key="1">
    <citation type="submission" date="2017-05" db="EMBL/GenBank/DDBJ databases">
        <title>The Genome Sequence of Tsuchiyaea wingfieldii DSM 27421.</title>
        <authorList>
            <person name="Cuomo C."/>
            <person name="Passer A."/>
            <person name="Billmyre B."/>
            <person name="Heitman J."/>
        </authorList>
    </citation>
    <scope>NUCLEOTIDE SEQUENCE [LARGE SCALE GENOMIC DNA]</scope>
    <source>
        <strain evidence="2 3">DSM 27421</strain>
    </source>
</reference>
<protein>
    <submittedName>
        <fullName evidence="2">Uncharacterized protein</fullName>
    </submittedName>
</protein>